<dbReference type="InterPro" id="IPR036388">
    <property type="entry name" value="WH-like_DNA-bd_sf"/>
</dbReference>
<dbReference type="SUPFAM" id="SSF46785">
    <property type="entry name" value="Winged helix' DNA-binding domain"/>
    <property type="match status" value="1"/>
</dbReference>
<dbReference type="EMBL" id="FNHF01000001">
    <property type="protein sequence ID" value="SDL82461.1"/>
    <property type="molecule type" value="Genomic_DNA"/>
</dbReference>
<dbReference type="InterPro" id="IPR036390">
    <property type="entry name" value="WH_DNA-bd_sf"/>
</dbReference>
<dbReference type="InterPro" id="IPR050313">
    <property type="entry name" value="Carb_Metab_HTH_regulators"/>
</dbReference>
<accession>A0A1G9N807</accession>
<proteinExistence type="predicted"/>
<protein>
    <submittedName>
        <fullName evidence="4">DNA-binding transcriptional regulator of sugar metabolism, DeoR/GlpR family</fullName>
    </submittedName>
</protein>
<dbReference type="GO" id="GO:0003677">
    <property type="term" value="F:DNA binding"/>
    <property type="evidence" value="ECO:0007669"/>
    <property type="project" value="UniProtKB-KW"/>
</dbReference>
<dbReference type="InterPro" id="IPR037171">
    <property type="entry name" value="NagB/RpiA_transferase-like"/>
</dbReference>
<dbReference type="AlphaFoldDB" id="A0A1G9N807"/>
<evidence type="ECO:0000313" key="5">
    <source>
        <dbReference type="Proteomes" id="UP000182347"/>
    </source>
</evidence>
<dbReference type="InterPro" id="IPR014036">
    <property type="entry name" value="DeoR-like_C"/>
</dbReference>
<reference evidence="5" key="1">
    <citation type="submission" date="2016-10" db="EMBL/GenBank/DDBJ databases">
        <authorList>
            <person name="Varghese N."/>
            <person name="Submissions S."/>
        </authorList>
    </citation>
    <scope>NUCLEOTIDE SEQUENCE [LARGE SCALE GENOMIC DNA]</scope>
    <source>
        <strain evidence="5">CGMCC 1.6199</strain>
    </source>
</reference>
<dbReference type="RefSeq" id="WP_074597622.1">
    <property type="nucleotide sequence ID" value="NZ_FNHF01000001.1"/>
</dbReference>
<gene>
    <name evidence="4" type="ORF">SAMN05216244_0884</name>
</gene>
<evidence type="ECO:0000256" key="2">
    <source>
        <dbReference type="ARBA" id="ARBA00023163"/>
    </source>
</evidence>
<dbReference type="PANTHER" id="PTHR30363">
    <property type="entry name" value="HTH-TYPE TRANSCRIPTIONAL REGULATOR SRLR-RELATED"/>
    <property type="match status" value="1"/>
</dbReference>
<name>A0A1G9N807_9BACI</name>
<dbReference type="PANTHER" id="PTHR30363:SF44">
    <property type="entry name" value="AGA OPERON TRANSCRIPTIONAL REPRESSOR-RELATED"/>
    <property type="match status" value="1"/>
</dbReference>
<dbReference type="PROSITE" id="PS51000">
    <property type="entry name" value="HTH_DEOR_2"/>
    <property type="match status" value="1"/>
</dbReference>
<dbReference type="InterPro" id="IPR001034">
    <property type="entry name" value="DeoR_HTH"/>
</dbReference>
<keyword evidence="5" id="KW-1185">Reference proteome</keyword>
<dbReference type="PRINTS" id="PR00037">
    <property type="entry name" value="HTHLACR"/>
</dbReference>
<dbReference type="Gene3D" id="1.10.10.10">
    <property type="entry name" value="Winged helix-like DNA-binding domain superfamily/Winged helix DNA-binding domain"/>
    <property type="match status" value="1"/>
</dbReference>
<dbReference type="Gene3D" id="3.40.50.1360">
    <property type="match status" value="1"/>
</dbReference>
<feature type="domain" description="HTH deoR-type" evidence="3">
    <location>
        <begin position="3"/>
        <end position="58"/>
    </location>
</feature>
<evidence type="ECO:0000256" key="1">
    <source>
        <dbReference type="ARBA" id="ARBA00023015"/>
    </source>
</evidence>
<dbReference type="Proteomes" id="UP000182347">
    <property type="component" value="Unassembled WGS sequence"/>
</dbReference>
<organism evidence="4 5">
    <name type="scientific">Sediminibacillus halophilus</name>
    <dbReference type="NCBI Taxonomy" id="482461"/>
    <lineage>
        <taxon>Bacteria</taxon>
        <taxon>Bacillati</taxon>
        <taxon>Bacillota</taxon>
        <taxon>Bacilli</taxon>
        <taxon>Bacillales</taxon>
        <taxon>Bacillaceae</taxon>
        <taxon>Sediminibacillus</taxon>
    </lineage>
</organism>
<dbReference type="Pfam" id="PF00455">
    <property type="entry name" value="DeoRC"/>
    <property type="match status" value="1"/>
</dbReference>
<dbReference type="GO" id="GO:0003700">
    <property type="term" value="F:DNA-binding transcription factor activity"/>
    <property type="evidence" value="ECO:0007669"/>
    <property type="project" value="InterPro"/>
</dbReference>
<dbReference type="Pfam" id="PF08220">
    <property type="entry name" value="HTH_DeoR"/>
    <property type="match status" value="1"/>
</dbReference>
<keyword evidence="4" id="KW-0238">DNA-binding</keyword>
<sequence length="252" mass="28024">MLSIERYQRILAELEKQKVIKVSALSKQLKVTEKTIRIDLETLESRGLLTRIHGGAMLVESEERLLPIEERQSGQNEVKQAIAKRAEQLIVPGETILMDGGSTTVEIAKLLGDKEVTVITNDLNIAHVLQAKPKVQLLVPGGERIANSSSLFGTQATQFLQKLHVNRVFFGATGVSVEQGLSVFTSLHADWKKQIVECAEVVTLVADSSKFGKIALIQFANMDQVDIIVTDDRLDKIYKRQLKERNIQVLLA</sequence>
<dbReference type="SUPFAM" id="SSF100950">
    <property type="entry name" value="NagB/RpiA/CoA transferase-like"/>
    <property type="match status" value="1"/>
</dbReference>
<dbReference type="SMART" id="SM00420">
    <property type="entry name" value="HTH_DEOR"/>
    <property type="match status" value="1"/>
</dbReference>
<keyword evidence="1" id="KW-0805">Transcription regulation</keyword>
<evidence type="ECO:0000313" key="4">
    <source>
        <dbReference type="EMBL" id="SDL82461.1"/>
    </source>
</evidence>
<evidence type="ECO:0000259" key="3">
    <source>
        <dbReference type="PROSITE" id="PS51000"/>
    </source>
</evidence>
<dbReference type="STRING" id="482461.SAMN05216244_0884"/>
<keyword evidence="2" id="KW-0804">Transcription</keyword>
<dbReference type="SMART" id="SM01134">
    <property type="entry name" value="DeoRC"/>
    <property type="match status" value="1"/>
</dbReference>
<dbReference type="OrthoDB" id="9797223at2"/>